<evidence type="ECO:0000256" key="1">
    <source>
        <dbReference type="SAM" id="MobiDB-lite"/>
    </source>
</evidence>
<evidence type="ECO:0000313" key="2">
    <source>
        <dbReference type="EMBL" id="MBB5787374.1"/>
    </source>
</evidence>
<gene>
    <name evidence="2" type="ORF">HD601_001949</name>
</gene>
<accession>A0A7W9GPD4</accession>
<proteinExistence type="predicted"/>
<dbReference type="AlphaFoldDB" id="A0A7W9GPD4"/>
<dbReference type="Proteomes" id="UP000542813">
    <property type="component" value="Unassembled WGS sequence"/>
</dbReference>
<name>A0A7W9GPD4_9ACTN</name>
<dbReference type="EMBL" id="JACHMM010000001">
    <property type="protein sequence ID" value="MBB5787374.1"/>
    <property type="molecule type" value="Genomic_DNA"/>
</dbReference>
<protein>
    <submittedName>
        <fullName evidence="2">Uncharacterized protein</fullName>
    </submittedName>
</protein>
<feature type="region of interest" description="Disordered" evidence="1">
    <location>
        <begin position="32"/>
        <end position="57"/>
    </location>
</feature>
<comment type="caution">
    <text evidence="2">The sequence shown here is derived from an EMBL/GenBank/DDBJ whole genome shotgun (WGS) entry which is preliminary data.</text>
</comment>
<sequence>MNSIAMRRARQAARRRTLQLLALRRAEAAVRGRPGRLTATMTGGQVRPGRREAGTEG</sequence>
<keyword evidence="3" id="KW-1185">Reference proteome</keyword>
<reference evidence="2 3" key="1">
    <citation type="submission" date="2020-08" db="EMBL/GenBank/DDBJ databases">
        <title>Sequencing the genomes of 1000 actinobacteria strains.</title>
        <authorList>
            <person name="Klenk H.-P."/>
        </authorList>
    </citation>
    <scope>NUCLEOTIDE SEQUENCE [LARGE SCALE GENOMIC DNA]</scope>
    <source>
        <strain evidence="2 3">DSM 102122</strain>
    </source>
</reference>
<organism evidence="2 3">
    <name type="scientific">Jiangella mangrovi</name>
    <dbReference type="NCBI Taxonomy" id="1524084"/>
    <lineage>
        <taxon>Bacteria</taxon>
        <taxon>Bacillati</taxon>
        <taxon>Actinomycetota</taxon>
        <taxon>Actinomycetes</taxon>
        <taxon>Jiangellales</taxon>
        <taxon>Jiangellaceae</taxon>
        <taxon>Jiangella</taxon>
    </lineage>
</organism>
<evidence type="ECO:0000313" key="3">
    <source>
        <dbReference type="Proteomes" id="UP000542813"/>
    </source>
</evidence>